<dbReference type="NCBIfam" id="TIGR00632">
    <property type="entry name" value="vsr"/>
    <property type="match status" value="1"/>
</dbReference>
<accession>A0A4Q2JL21</accession>
<evidence type="ECO:0000256" key="4">
    <source>
        <dbReference type="ARBA" id="ARBA00022801"/>
    </source>
</evidence>
<dbReference type="GO" id="GO:0004519">
    <property type="term" value="F:endonuclease activity"/>
    <property type="evidence" value="ECO:0007669"/>
    <property type="project" value="UniProtKB-KW"/>
</dbReference>
<organism evidence="7 8">
    <name type="scientific">Agromyces fucosus</name>
    <dbReference type="NCBI Taxonomy" id="41985"/>
    <lineage>
        <taxon>Bacteria</taxon>
        <taxon>Bacillati</taxon>
        <taxon>Actinomycetota</taxon>
        <taxon>Actinomycetes</taxon>
        <taxon>Micrococcales</taxon>
        <taxon>Microbacteriaceae</taxon>
        <taxon>Agromyces</taxon>
    </lineage>
</organism>
<reference evidence="7 8" key="1">
    <citation type="submission" date="2019-01" db="EMBL/GenBank/DDBJ databases">
        <authorList>
            <person name="Li J."/>
        </authorList>
    </citation>
    <scope>NUCLEOTIDE SEQUENCE [LARGE SCALE GENOMIC DNA]</scope>
    <source>
        <strain evidence="7 8">CCUG 35506</strain>
    </source>
</reference>
<name>A0A4Q2JL21_9MICO</name>
<keyword evidence="5" id="KW-0234">DNA repair</keyword>
<comment type="similarity">
    <text evidence="6">Belongs to the Vsr family.</text>
</comment>
<keyword evidence="3" id="KW-0227">DNA damage</keyword>
<evidence type="ECO:0000313" key="8">
    <source>
        <dbReference type="Proteomes" id="UP000292935"/>
    </source>
</evidence>
<dbReference type="Pfam" id="PF03852">
    <property type="entry name" value="Vsr"/>
    <property type="match status" value="1"/>
</dbReference>
<dbReference type="GO" id="GO:0006298">
    <property type="term" value="P:mismatch repair"/>
    <property type="evidence" value="ECO:0007669"/>
    <property type="project" value="InterPro"/>
</dbReference>
<comment type="caution">
    <text evidence="7">The sequence shown here is derived from an EMBL/GenBank/DDBJ whole genome shotgun (WGS) entry which is preliminary data.</text>
</comment>
<dbReference type="EMBL" id="SDPO01000003">
    <property type="protein sequence ID" value="RXZ47574.1"/>
    <property type="molecule type" value="Genomic_DNA"/>
</dbReference>
<evidence type="ECO:0000256" key="5">
    <source>
        <dbReference type="ARBA" id="ARBA00023204"/>
    </source>
</evidence>
<dbReference type="Gene3D" id="3.40.960.10">
    <property type="entry name" value="VSR Endonuclease"/>
    <property type="match status" value="1"/>
</dbReference>
<keyword evidence="2 7" id="KW-0255">Endonuclease</keyword>
<evidence type="ECO:0000256" key="6">
    <source>
        <dbReference type="ARBA" id="ARBA00029466"/>
    </source>
</evidence>
<dbReference type="OrthoDB" id="9801520at2"/>
<sequence>MQSNKGRDTSIELRVRRILFARGYRYRVNFRPIPSLRRTADIAFTRVRLAVFIDGCFWHGCPEHFIQPKLNSTYWGPKIARNVERDRETNEALIRAGWRVARFWEHEPVDRVVTTIESLISEPMRT</sequence>
<evidence type="ECO:0000256" key="3">
    <source>
        <dbReference type="ARBA" id="ARBA00022763"/>
    </source>
</evidence>
<dbReference type="CDD" id="cd00221">
    <property type="entry name" value="Vsr"/>
    <property type="match status" value="1"/>
</dbReference>
<evidence type="ECO:0000313" key="7">
    <source>
        <dbReference type="EMBL" id="RXZ47574.1"/>
    </source>
</evidence>
<keyword evidence="1" id="KW-0540">Nuclease</keyword>
<evidence type="ECO:0000256" key="1">
    <source>
        <dbReference type="ARBA" id="ARBA00022722"/>
    </source>
</evidence>
<proteinExistence type="inferred from homology"/>
<dbReference type="GO" id="GO:0016787">
    <property type="term" value="F:hydrolase activity"/>
    <property type="evidence" value="ECO:0007669"/>
    <property type="project" value="UniProtKB-KW"/>
</dbReference>
<dbReference type="InterPro" id="IPR011335">
    <property type="entry name" value="Restrct_endonuc-II-like"/>
</dbReference>
<evidence type="ECO:0000256" key="2">
    <source>
        <dbReference type="ARBA" id="ARBA00022759"/>
    </source>
</evidence>
<keyword evidence="4" id="KW-0378">Hydrolase</keyword>
<dbReference type="SUPFAM" id="SSF52980">
    <property type="entry name" value="Restriction endonuclease-like"/>
    <property type="match status" value="1"/>
</dbReference>
<dbReference type="AlphaFoldDB" id="A0A4Q2JL21"/>
<keyword evidence="8" id="KW-1185">Reference proteome</keyword>
<gene>
    <name evidence="7" type="ORF">ESP57_13590</name>
</gene>
<protein>
    <submittedName>
        <fullName evidence="7">Very short patch repair endonuclease</fullName>
    </submittedName>
</protein>
<dbReference type="InterPro" id="IPR004603">
    <property type="entry name" value="DNA_mismatch_endonuc_vsr"/>
</dbReference>
<dbReference type="Proteomes" id="UP000292935">
    <property type="component" value="Unassembled WGS sequence"/>
</dbReference>